<keyword evidence="4" id="KW-0325">Glycoprotein</keyword>
<sequence length="522" mass="58843">MAFYHSFAMPPQPVEPWEGILDTRTNGPDCTQSGILLTEPVTGQEDCLYLNVYTPKMGKLEPLDVMFWIHGGGWQSGTGSSNTYGPQYLLDKDIILVTINYRLGPLGFLSTGDSVCPGNNGFKDQVFALRWVQENIEAFGGDPNSITIFGESAGGASVEYHMLSPLSKGLFHRGISESGCSLNLCTFSPNSTTRYQTETLAKLLNCSSESSKEIIECLKEKDAATLFEKSSVFMEWNIDPMIPFKPVVETQPGENDEPFLIEEPLQTLLSNYDGLLPWMTGFLSSDGGFLSAIVYNKERLVEELNARFDEIIPMAMYFRETASKSELKNIAQQIRSFYFGNQPISKENARALTNMYTDAFFISGMNTAVKLHARRKAPVYYFEFDYRGTNSYSSVFGDPTTDYGVCHLDELMYLFPQNHFFPGSEMSLEDEQMIDTMTTLWTNFAIYGNPTPENSEFETWNSVSSCTSPEYAQITHEGLKMVKDLLNERTEFWSKLPHKARIPSSFKEELNIMSPFSIKINI</sequence>
<feature type="non-terminal residue" evidence="7">
    <location>
        <position position="522"/>
    </location>
</feature>
<name>A0AAD8EJA4_DIPPU</name>
<feature type="domain" description="Carboxylesterase type B" evidence="6">
    <location>
        <begin position="10"/>
        <end position="493"/>
    </location>
</feature>
<dbReference type="InterPro" id="IPR019819">
    <property type="entry name" value="Carboxylesterase_B_CS"/>
</dbReference>
<keyword evidence="8" id="KW-1185">Reference proteome</keyword>
<dbReference type="EC" id="3.1.1.-" evidence="5"/>
<dbReference type="SUPFAM" id="SSF53474">
    <property type="entry name" value="alpha/beta-Hydrolases"/>
    <property type="match status" value="1"/>
</dbReference>
<keyword evidence="3 5" id="KW-0378">Hydrolase</keyword>
<evidence type="ECO:0000256" key="1">
    <source>
        <dbReference type="ARBA" id="ARBA00005964"/>
    </source>
</evidence>
<reference evidence="7" key="2">
    <citation type="submission" date="2023-05" db="EMBL/GenBank/DDBJ databases">
        <authorList>
            <person name="Fouks B."/>
        </authorList>
    </citation>
    <scope>NUCLEOTIDE SEQUENCE</scope>
    <source>
        <strain evidence="7">Stay&amp;Tobe</strain>
        <tissue evidence="7">Testes</tissue>
    </source>
</reference>
<gene>
    <name evidence="7" type="ORF">L9F63_015647</name>
</gene>
<dbReference type="Pfam" id="PF00135">
    <property type="entry name" value="COesterase"/>
    <property type="match status" value="1"/>
</dbReference>
<evidence type="ECO:0000256" key="4">
    <source>
        <dbReference type="ARBA" id="ARBA00023180"/>
    </source>
</evidence>
<dbReference type="PANTHER" id="PTHR43142:SF1">
    <property type="entry name" value="CARBOXYLIC ESTER HYDROLASE"/>
    <property type="match status" value="1"/>
</dbReference>
<dbReference type="EMBL" id="JASPKZ010003816">
    <property type="protein sequence ID" value="KAJ9592675.1"/>
    <property type="molecule type" value="Genomic_DNA"/>
</dbReference>
<dbReference type="PROSITE" id="PS00941">
    <property type="entry name" value="CARBOXYLESTERASE_B_2"/>
    <property type="match status" value="1"/>
</dbReference>
<comment type="caution">
    <text evidence="7">The sequence shown here is derived from an EMBL/GenBank/DDBJ whole genome shotgun (WGS) entry which is preliminary data.</text>
</comment>
<organism evidence="7 8">
    <name type="scientific">Diploptera punctata</name>
    <name type="common">Pacific beetle cockroach</name>
    <dbReference type="NCBI Taxonomy" id="6984"/>
    <lineage>
        <taxon>Eukaryota</taxon>
        <taxon>Metazoa</taxon>
        <taxon>Ecdysozoa</taxon>
        <taxon>Arthropoda</taxon>
        <taxon>Hexapoda</taxon>
        <taxon>Insecta</taxon>
        <taxon>Pterygota</taxon>
        <taxon>Neoptera</taxon>
        <taxon>Polyneoptera</taxon>
        <taxon>Dictyoptera</taxon>
        <taxon>Blattodea</taxon>
        <taxon>Blaberoidea</taxon>
        <taxon>Blaberidae</taxon>
        <taxon>Diplopterinae</taxon>
        <taxon>Diploptera</taxon>
    </lineage>
</organism>
<dbReference type="GO" id="GO:0052689">
    <property type="term" value="F:carboxylic ester hydrolase activity"/>
    <property type="evidence" value="ECO:0007669"/>
    <property type="project" value="UniProtKB-KW"/>
</dbReference>
<evidence type="ECO:0000256" key="3">
    <source>
        <dbReference type="ARBA" id="ARBA00022801"/>
    </source>
</evidence>
<dbReference type="InterPro" id="IPR019826">
    <property type="entry name" value="Carboxylesterase_B_AS"/>
</dbReference>
<proteinExistence type="inferred from homology"/>
<dbReference type="PROSITE" id="PS00122">
    <property type="entry name" value="CARBOXYLESTERASE_B_1"/>
    <property type="match status" value="1"/>
</dbReference>
<accession>A0AAD8EJA4</accession>
<dbReference type="AlphaFoldDB" id="A0AAD8EJA4"/>
<evidence type="ECO:0000313" key="7">
    <source>
        <dbReference type="EMBL" id="KAJ9592675.1"/>
    </source>
</evidence>
<evidence type="ECO:0000313" key="8">
    <source>
        <dbReference type="Proteomes" id="UP001233999"/>
    </source>
</evidence>
<comment type="similarity">
    <text evidence="1 5">Belongs to the type-B carboxylesterase/lipase family.</text>
</comment>
<dbReference type="Gene3D" id="3.40.50.1820">
    <property type="entry name" value="alpha/beta hydrolase"/>
    <property type="match status" value="1"/>
</dbReference>
<dbReference type="Proteomes" id="UP001233999">
    <property type="component" value="Unassembled WGS sequence"/>
</dbReference>
<evidence type="ECO:0000259" key="6">
    <source>
        <dbReference type="Pfam" id="PF00135"/>
    </source>
</evidence>
<dbReference type="PANTHER" id="PTHR43142">
    <property type="entry name" value="CARBOXYLIC ESTER HYDROLASE"/>
    <property type="match status" value="1"/>
</dbReference>
<keyword evidence="2" id="KW-0719">Serine esterase</keyword>
<evidence type="ECO:0000256" key="2">
    <source>
        <dbReference type="ARBA" id="ARBA00022487"/>
    </source>
</evidence>
<reference evidence="7" key="1">
    <citation type="journal article" date="2023" name="IScience">
        <title>Live-bearing cockroach genome reveals convergent evolutionary mechanisms linked to viviparity in insects and beyond.</title>
        <authorList>
            <person name="Fouks B."/>
            <person name="Harrison M.C."/>
            <person name="Mikhailova A.A."/>
            <person name="Marchal E."/>
            <person name="English S."/>
            <person name="Carruthers M."/>
            <person name="Jennings E.C."/>
            <person name="Chiamaka E.L."/>
            <person name="Frigard R.A."/>
            <person name="Pippel M."/>
            <person name="Attardo G.M."/>
            <person name="Benoit J.B."/>
            <person name="Bornberg-Bauer E."/>
            <person name="Tobe S.S."/>
        </authorList>
    </citation>
    <scope>NUCLEOTIDE SEQUENCE</scope>
    <source>
        <strain evidence="7">Stay&amp;Tobe</strain>
    </source>
</reference>
<dbReference type="InterPro" id="IPR002018">
    <property type="entry name" value="CarbesteraseB"/>
</dbReference>
<dbReference type="InterPro" id="IPR029058">
    <property type="entry name" value="AB_hydrolase_fold"/>
</dbReference>
<protein>
    <recommendedName>
        <fullName evidence="5">Carboxylic ester hydrolase</fullName>
        <ecNumber evidence="5">3.1.1.-</ecNumber>
    </recommendedName>
</protein>
<evidence type="ECO:0000256" key="5">
    <source>
        <dbReference type="RuleBase" id="RU361235"/>
    </source>
</evidence>